<proteinExistence type="predicted"/>
<evidence type="ECO:0000256" key="1">
    <source>
        <dbReference type="SAM" id="MobiDB-lite"/>
    </source>
</evidence>
<dbReference type="AlphaFoldDB" id="A0A8S4E4Y5"/>
<organism evidence="2 3">
    <name type="scientific">Plutella xylostella</name>
    <name type="common">Diamondback moth</name>
    <name type="synonym">Plutella maculipennis</name>
    <dbReference type="NCBI Taxonomy" id="51655"/>
    <lineage>
        <taxon>Eukaryota</taxon>
        <taxon>Metazoa</taxon>
        <taxon>Ecdysozoa</taxon>
        <taxon>Arthropoda</taxon>
        <taxon>Hexapoda</taxon>
        <taxon>Insecta</taxon>
        <taxon>Pterygota</taxon>
        <taxon>Neoptera</taxon>
        <taxon>Endopterygota</taxon>
        <taxon>Lepidoptera</taxon>
        <taxon>Glossata</taxon>
        <taxon>Ditrysia</taxon>
        <taxon>Yponomeutoidea</taxon>
        <taxon>Plutellidae</taxon>
        <taxon>Plutella</taxon>
    </lineage>
</organism>
<dbReference type="Proteomes" id="UP000653454">
    <property type="component" value="Unassembled WGS sequence"/>
</dbReference>
<evidence type="ECO:0000313" key="3">
    <source>
        <dbReference type="Proteomes" id="UP000653454"/>
    </source>
</evidence>
<evidence type="ECO:0000313" key="2">
    <source>
        <dbReference type="EMBL" id="CAG9110177.1"/>
    </source>
</evidence>
<sequence>MKKVRFETFNDYKNLTMQEEECHSPRPFVSQLRDSTTAGTHEDIYSRILEMKSDPIAMFDYSNSSPNVLSDKLKVIPPKRHSEPTVFPSNELDLSILDASSFEPRKNAFTKMLPARPVLPCSNYVEIKDRIAEPAGSPNYRVMATPQVLTALENKNMKDSTVSMTAKENSFFIRRDNLHLSSNVNYLQTKFSNLRFNKENNPLARKAELLTTDNTDHDPKAILPKNMISTVHQNVNNQFSHHCHAINNEIAYPCVTNMCQNMKVTPPMQNNVLAQCPCSVNYCMNCVCRSQTGKLQEMRPEHTHCTATHNNNMEPPHNALEKKVWAIQKLGNSKKDDCLDIEKSSSVAKEKREPTVADLFKIIKLQNEQLQLLQEKVDKFISNANNPRPSYPIQNYVTEQIALQAVENNHHKISIGVMTSFEMIRTSTVINKEFTKQTTHQNAHVQCNRLPSVEKEPELQQQVNKNFLDGIQKKNSHTGPESTEDNSPGHSSSEAEDFLENDIRNEGKALNEISLYNVQVDNATTPLISPEQTMYLDVRDYSDSDSGSDEQSNVGWTYYNKVMTHVNGMLQDSDMPSSASALFRTTKQQCVKMQIDKTNISVTKRVKFGDDPLGLQQQQQQAVDTSARMNQLAAKYLQQPPRQAAARPGAQAEMSFATRNYMERHQLLQGMTPVPPTTTPSPEMPRFLDITALKRQQQHKLL</sequence>
<name>A0A8S4E4Y5_PLUXY</name>
<gene>
    <name evidence="2" type="ORF">PLXY2_LOCUS4456</name>
</gene>
<feature type="region of interest" description="Disordered" evidence="1">
    <location>
        <begin position="471"/>
        <end position="495"/>
    </location>
</feature>
<dbReference type="EMBL" id="CAJHNJ030000012">
    <property type="protein sequence ID" value="CAG9110177.1"/>
    <property type="molecule type" value="Genomic_DNA"/>
</dbReference>
<accession>A0A8S4E4Y5</accession>
<feature type="compositionally biased region" description="Polar residues" evidence="1">
    <location>
        <begin position="477"/>
        <end position="492"/>
    </location>
</feature>
<comment type="caution">
    <text evidence="2">The sequence shown here is derived from an EMBL/GenBank/DDBJ whole genome shotgun (WGS) entry which is preliminary data.</text>
</comment>
<keyword evidence="3" id="KW-1185">Reference proteome</keyword>
<protein>
    <submittedName>
        <fullName evidence="2">(diamondback moth) hypothetical protein</fullName>
    </submittedName>
</protein>
<reference evidence="2" key="1">
    <citation type="submission" date="2020-11" db="EMBL/GenBank/DDBJ databases">
        <authorList>
            <person name="Whiteford S."/>
        </authorList>
    </citation>
    <scope>NUCLEOTIDE SEQUENCE</scope>
</reference>